<sequence>MDIEAMGGADVSMDTVEVFGSGETVIPTEASVAAAKERRETRRKAGASREDDFIPLTVGARGDVYQGPHPESRLVREEDELGEGDDEFAEYTSAKTRIALGKKSRKVEASKRRDEMLELIADAEEVDEETEEWEHEQIRRGGMRPEELSAPAPVKQVYKPAPLPPPTTIPTLDAAVAGLARRMTALTTSHAQNATALTRLSEEQAQLDAREDELRAVITRAETKRAWFASFREWVESVATFLDEKFPQLETLEAEHVSILKERHDMVSLRRQADTEDDLSLFLGTPPAAPHTAPEELDELGRIVPRANPTAARRDRQAARLARRTARRTKTTTTTTEEEGFSTDDELAPSDAADYAAASKSLRGRRDAILADVKAKEFREPSLGIAVRFGEWREKFEESYVGAWGGLGLVGSWEFWVRLEMLGWNPFEDTRSLDSFQWYAALHTYSRPRRTNAEEGGEDEPELGPDGDLVSAMISTAVIPRLAKLIESGALDPFSVRDVRRAVDLAEEIEVSVERSNLKFQILMKAITSAFSAALDALLAAQKPYLAVAVAPFSPDAVPARRRALARQRKLLAGLVRWRRCARGLYGVDALVAALLEEGMVPLAQSGWEVGGEEGVRAAVRMLPKELVPAQLRARIGF</sequence>
<gene>
    <name evidence="1" type="ORF">FA95DRAFT_1552680</name>
</gene>
<organism evidence="1 2">
    <name type="scientific">Auriscalpium vulgare</name>
    <dbReference type="NCBI Taxonomy" id="40419"/>
    <lineage>
        <taxon>Eukaryota</taxon>
        <taxon>Fungi</taxon>
        <taxon>Dikarya</taxon>
        <taxon>Basidiomycota</taxon>
        <taxon>Agaricomycotina</taxon>
        <taxon>Agaricomycetes</taxon>
        <taxon>Russulales</taxon>
        <taxon>Auriscalpiaceae</taxon>
        <taxon>Auriscalpium</taxon>
    </lineage>
</organism>
<evidence type="ECO:0000313" key="1">
    <source>
        <dbReference type="EMBL" id="KAI0053189.1"/>
    </source>
</evidence>
<reference evidence="1" key="1">
    <citation type="submission" date="2021-02" db="EMBL/GenBank/DDBJ databases">
        <authorList>
            <consortium name="DOE Joint Genome Institute"/>
            <person name="Ahrendt S."/>
            <person name="Looney B.P."/>
            <person name="Miyauchi S."/>
            <person name="Morin E."/>
            <person name="Drula E."/>
            <person name="Courty P.E."/>
            <person name="Chicoki N."/>
            <person name="Fauchery L."/>
            <person name="Kohler A."/>
            <person name="Kuo A."/>
            <person name="Labutti K."/>
            <person name="Pangilinan J."/>
            <person name="Lipzen A."/>
            <person name="Riley R."/>
            <person name="Andreopoulos W."/>
            <person name="He G."/>
            <person name="Johnson J."/>
            <person name="Barry K.W."/>
            <person name="Grigoriev I.V."/>
            <person name="Nagy L."/>
            <person name="Hibbett D."/>
            <person name="Henrissat B."/>
            <person name="Matheny P.B."/>
            <person name="Labbe J."/>
            <person name="Martin F."/>
        </authorList>
    </citation>
    <scope>NUCLEOTIDE SEQUENCE</scope>
    <source>
        <strain evidence="1">FP105234-sp</strain>
    </source>
</reference>
<dbReference type="Proteomes" id="UP000814033">
    <property type="component" value="Unassembled WGS sequence"/>
</dbReference>
<evidence type="ECO:0000313" key="2">
    <source>
        <dbReference type="Proteomes" id="UP000814033"/>
    </source>
</evidence>
<accession>A0ACB8SA48</accession>
<reference evidence="1" key="2">
    <citation type="journal article" date="2022" name="New Phytol.">
        <title>Evolutionary transition to the ectomycorrhizal habit in the genomes of a hyperdiverse lineage of mushroom-forming fungi.</title>
        <authorList>
            <person name="Looney B."/>
            <person name="Miyauchi S."/>
            <person name="Morin E."/>
            <person name="Drula E."/>
            <person name="Courty P.E."/>
            <person name="Kohler A."/>
            <person name="Kuo A."/>
            <person name="LaButti K."/>
            <person name="Pangilinan J."/>
            <person name="Lipzen A."/>
            <person name="Riley R."/>
            <person name="Andreopoulos W."/>
            <person name="He G."/>
            <person name="Johnson J."/>
            <person name="Nolan M."/>
            <person name="Tritt A."/>
            <person name="Barry K.W."/>
            <person name="Grigoriev I.V."/>
            <person name="Nagy L.G."/>
            <person name="Hibbett D."/>
            <person name="Henrissat B."/>
            <person name="Matheny P.B."/>
            <person name="Labbe J."/>
            <person name="Martin F.M."/>
        </authorList>
    </citation>
    <scope>NUCLEOTIDE SEQUENCE</scope>
    <source>
        <strain evidence="1">FP105234-sp</strain>
    </source>
</reference>
<protein>
    <submittedName>
        <fullName evidence="1">Uncharacterized protein</fullName>
    </submittedName>
</protein>
<proteinExistence type="predicted"/>
<name>A0ACB8SA48_9AGAM</name>
<dbReference type="EMBL" id="MU275841">
    <property type="protein sequence ID" value="KAI0053189.1"/>
    <property type="molecule type" value="Genomic_DNA"/>
</dbReference>
<keyword evidence="2" id="KW-1185">Reference proteome</keyword>
<comment type="caution">
    <text evidence="1">The sequence shown here is derived from an EMBL/GenBank/DDBJ whole genome shotgun (WGS) entry which is preliminary data.</text>
</comment>